<evidence type="ECO:0000256" key="3">
    <source>
        <dbReference type="ARBA" id="ARBA00022840"/>
    </source>
</evidence>
<organism evidence="8 9">
    <name type="scientific">Tetradesmus obliquus</name>
    <name type="common">Green alga</name>
    <name type="synonym">Acutodesmus obliquus</name>
    <dbReference type="NCBI Taxonomy" id="3088"/>
    <lineage>
        <taxon>Eukaryota</taxon>
        <taxon>Viridiplantae</taxon>
        <taxon>Chlorophyta</taxon>
        <taxon>core chlorophytes</taxon>
        <taxon>Chlorophyceae</taxon>
        <taxon>CS clade</taxon>
        <taxon>Sphaeropleales</taxon>
        <taxon>Scenedesmaceae</taxon>
        <taxon>Tetradesmus</taxon>
    </lineage>
</organism>
<dbReference type="GO" id="GO:0005524">
    <property type="term" value="F:ATP binding"/>
    <property type="evidence" value="ECO:0007669"/>
    <property type="project" value="UniProtKB-KW"/>
</dbReference>
<evidence type="ECO:0000313" key="9">
    <source>
        <dbReference type="Proteomes" id="UP000256970"/>
    </source>
</evidence>
<feature type="domain" description="ABC transporter" evidence="6">
    <location>
        <begin position="416"/>
        <end position="637"/>
    </location>
</feature>
<dbReference type="Proteomes" id="UP000256970">
    <property type="component" value="Unassembled WGS sequence"/>
</dbReference>
<dbReference type="STRING" id="3088.A0A383WHJ8"/>
<dbReference type="PANTHER" id="PTHR19211:SF133">
    <property type="entry name" value="ABC TRANSPORTER FAMILY PROTEIN"/>
    <property type="match status" value="1"/>
</dbReference>
<dbReference type="PROSITE" id="PS50893">
    <property type="entry name" value="ABC_TRANSPORTER_2"/>
    <property type="match status" value="2"/>
</dbReference>
<dbReference type="InterPro" id="IPR003593">
    <property type="entry name" value="AAA+_ATPase"/>
</dbReference>
<dbReference type="InterPro" id="IPR032781">
    <property type="entry name" value="ABC_tran_Xtn"/>
</dbReference>
<dbReference type="EMBL" id="FNXT01001265">
    <property type="protein sequence ID" value="SZX76692.1"/>
    <property type="molecule type" value="Genomic_DNA"/>
</dbReference>
<dbReference type="InterPro" id="IPR037118">
    <property type="entry name" value="Val-tRNA_synth_C_sf"/>
</dbReference>
<evidence type="ECO:0000256" key="1">
    <source>
        <dbReference type="ARBA" id="ARBA00022737"/>
    </source>
</evidence>
<proteinExistence type="predicted"/>
<dbReference type="Pfam" id="PF12848">
    <property type="entry name" value="ABC_tran_Xtn"/>
    <property type="match status" value="1"/>
</dbReference>
<dbReference type="SUPFAM" id="SSF52540">
    <property type="entry name" value="P-loop containing nucleoside triphosphate hydrolases"/>
    <property type="match status" value="2"/>
</dbReference>
<accession>A0A383WHJ8</accession>
<dbReference type="InterPro" id="IPR027417">
    <property type="entry name" value="P-loop_NTPase"/>
</dbReference>
<keyword evidence="9" id="KW-1185">Reference proteome</keyword>
<keyword evidence="3" id="KW-0067">ATP-binding</keyword>
<dbReference type="InterPro" id="IPR003439">
    <property type="entry name" value="ABC_transporter-like_ATP-bd"/>
</dbReference>
<dbReference type="PROSITE" id="PS00211">
    <property type="entry name" value="ABC_TRANSPORTER_1"/>
    <property type="match status" value="2"/>
</dbReference>
<evidence type="ECO:0000256" key="5">
    <source>
        <dbReference type="SAM" id="MobiDB-lite"/>
    </source>
</evidence>
<dbReference type="Pfam" id="PF00005">
    <property type="entry name" value="ABC_tran"/>
    <property type="match status" value="2"/>
</dbReference>
<evidence type="ECO:0000256" key="4">
    <source>
        <dbReference type="SAM" id="Coils"/>
    </source>
</evidence>
<name>A0A383WHJ8_TETOB</name>
<dbReference type="CDD" id="cd03221">
    <property type="entry name" value="ABCF_EF-3"/>
    <property type="match status" value="2"/>
</dbReference>
<evidence type="ECO:0000256" key="2">
    <source>
        <dbReference type="ARBA" id="ARBA00022741"/>
    </source>
</evidence>
<dbReference type="Gene3D" id="3.40.50.300">
    <property type="entry name" value="P-loop containing nucleotide triphosphate hydrolases"/>
    <property type="match status" value="2"/>
</dbReference>
<gene>
    <name evidence="8" type="ORF">BQ4739_LOCUS17064</name>
    <name evidence="7" type="ORF">BQ4739_LOCUS9544</name>
</gene>
<feature type="region of interest" description="Disordered" evidence="5">
    <location>
        <begin position="614"/>
        <end position="675"/>
    </location>
</feature>
<feature type="compositionally biased region" description="Low complexity" evidence="5">
    <location>
        <begin position="692"/>
        <end position="715"/>
    </location>
</feature>
<sequence>MVCQAAATAVAPAAAAAVGARRGETAGAVLVLEDVTMQAGERDLLTDASWKLMPGQRAGLVGANGAGKSTLLKAIAGLRGIDSGKLLIANNVSLGYLAQTAVSGSTRTVYDEVRNAMQQLVAAEAAMVAAAAAFEHGDPTAADKLADAQADFEAAGGYDVDRRIGTVLDGLGFSREQWDWGCDRFSGGWQMRIALACMLLSPAGQAATGSGNGSGAGVGGGLLLLDEPTNHLDAKAVAWLAQFLAASAATLILVSHDEALLEGACDRIVEVRGKRLHHYVGRYSKFLSQREERASLAAATAASQAAEIKRLEDFVARFGAKASKAAEAQSKLKLLEKLKKEAAATAEPLSAASGSGPGDARKVMLRFPPPPPCYTDVLTVQGLTVGWGPAPDSAAAAAAADAAAAAAAAAAAEVAAAAEDAAAAAAPPSRLVLQDVSFTVRKGQRVLVLGPNGAGKSTLMKTLCGRLNPWNGGVSQGQGVKLGIFDQDLAQELPLDQTALDYVSEVARITDPSLTLEKVRAALGALGLTGSLPLQQIGSLSGGEKARVALAVFALVPANVLLLDEASNHLDAATLEVLTGALKNFTGAVVAITHNQAFATALQPTHILRVSGGSAKLSEHTGSLSSRDFEHSTPASSSSSNGNGNGKAAGSHGNGKVAGSNGSSSTTGKKGKGKAPAAAAPVAAVAVKGTAAKNGTSSSSSSSNGTSSNGSSSSSKPARKRTTLSYSERIQYEKLCGELEQLNQQRASLEAQVAKLAQGGASQLSALEAASSQLAAVAGRAEEAELQWLELAELAGDL</sequence>
<dbReference type="InterPro" id="IPR050611">
    <property type="entry name" value="ABCF"/>
</dbReference>
<dbReference type="InterPro" id="IPR017871">
    <property type="entry name" value="ABC_transporter-like_CS"/>
</dbReference>
<protein>
    <recommendedName>
        <fullName evidence="6">ABC transporter domain-containing protein</fullName>
    </recommendedName>
</protein>
<keyword evidence="4" id="KW-0175">Coiled coil</keyword>
<keyword evidence="1" id="KW-0677">Repeat</keyword>
<dbReference type="GO" id="GO:0016887">
    <property type="term" value="F:ATP hydrolysis activity"/>
    <property type="evidence" value="ECO:0007669"/>
    <property type="project" value="InterPro"/>
</dbReference>
<evidence type="ECO:0000259" key="6">
    <source>
        <dbReference type="PROSITE" id="PS50893"/>
    </source>
</evidence>
<feature type="coiled-coil region" evidence="4">
    <location>
        <begin position="732"/>
        <end position="787"/>
    </location>
</feature>
<keyword evidence="2" id="KW-0547">Nucleotide-binding</keyword>
<dbReference type="EMBL" id="FNXT01000914">
    <property type="protein sequence ID" value="SZX69253.1"/>
    <property type="molecule type" value="Genomic_DNA"/>
</dbReference>
<evidence type="ECO:0000313" key="8">
    <source>
        <dbReference type="EMBL" id="SZX76692.1"/>
    </source>
</evidence>
<feature type="domain" description="ABC transporter" evidence="6">
    <location>
        <begin position="30"/>
        <end position="298"/>
    </location>
</feature>
<dbReference type="Gene3D" id="1.10.287.380">
    <property type="entry name" value="Valyl-tRNA synthetase, C-terminal domain"/>
    <property type="match status" value="1"/>
</dbReference>
<evidence type="ECO:0000313" key="7">
    <source>
        <dbReference type="EMBL" id="SZX69253.1"/>
    </source>
</evidence>
<dbReference type="PANTHER" id="PTHR19211">
    <property type="entry name" value="ATP-BINDING TRANSPORT PROTEIN-RELATED"/>
    <property type="match status" value="1"/>
</dbReference>
<feature type="region of interest" description="Disordered" evidence="5">
    <location>
        <begin position="692"/>
        <end position="723"/>
    </location>
</feature>
<dbReference type="SMART" id="SM00382">
    <property type="entry name" value="AAA"/>
    <property type="match status" value="2"/>
</dbReference>
<dbReference type="AlphaFoldDB" id="A0A383WHJ8"/>
<feature type="compositionally biased region" description="Low complexity" evidence="5">
    <location>
        <begin position="635"/>
        <end position="675"/>
    </location>
</feature>
<reference evidence="8 9" key="1">
    <citation type="submission" date="2016-10" db="EMBL/GenBank/DDBJ databases">
        <authorList>
            <person name="Cai Z."/>
        </authorList>
    </citation>
    <scope>NUCLEOTIDE SEQUENCE [LARGE SCALE GENOMIC DNA]</scope>
</reference>